<dbReference type="AlphaFoldDB" id="A0A846ZL70"/>
<dbReference type="NCBIfam" id="TIGR01217">
    <property type="entry name" value="ac_ac_CoA_syn"/>
    <property type="match status" value="1"/>
</dbReference>
<dbReference type="InterPro" id="IPR045851">
    <property type="entry name" value="AMP-bd_C_sf"/>
</dbReference>
<dbReference type="InterPro" id="IPR000873">
    <property type="entry name" value="AMP-dep_synth/lig_dom"/>
</dbReference>
<dbReference type="InterPro" id="IPR020845">
    <property type="entry name" value="AMP-binding_CS"/>
</dbReference>
<dbReference type="GO" id="GO:0030729">
    <property type="term" value="F:acetoacetate-CoA ligase activity"/>
    <property type="evidence" value="ECO:0007669"/>
    <property type="project" value="UniProtKB-EC"/>
</dbReference>
<dbReference type="PANTHER" id="PTHR42921">
    <property type="entry name" value="ACETOACETYL-COA SYNTHETASE"/>
    <property type="match status" value="1"/>
</dbReference>
<dbReference type="InterPro" id="IPR005914">
    <property type="entry name" value="Acac_CoA_synth"/>
</dbReference>
<comment type="similarity">
    <text evidence="1">Belongs to the ATP-dependent AMP-binding enzyme family.</text>
</comment>
<dbReference type="GO" id="GO:0006629">
    <property type="term" value="P:lipid metabolic process"/>
    <property type="evidence" value="ECO:0007669"/>
    <property type="project" value="InterPro"/>
</dbReference>
<protein>
    <submittedName>
        <fullName evidence="7">Acetoacetate--CoA ligase</fullName>
        <ecNumber evidence="7">6.2.1.16</ecNumber>
    </submittedName>
</protein>
<evidence type="ECO:0000256" key="3">
    <source>
        <dbReference type="ARBA" id="ARBA00022741"/>
    </source>
</evidence>
<comment type="caution">
    <text evidence="7">The sequence shown here is derived from an EMBL/GenBank/DDBJ whole genome shotgun (WGS) entry which is preliminary data.</text>
</comment>
<evidence type="ECO:0000259" key="5">
    <source>
        <dbReference type="Pfam" id="PF00501"/>
    </source>
</evidence>
<dbReference type="GO" id="GO:0005524">
    <property type="term" value="F:ATP binding"/>
    <property type="evidence" value="ECO:0007669"/>
    <property type="project" value="UniProtKB-KW"/>
</dbReference>
<proteinExistence type="inferred from homology"/>
<sequence>MNSPKWEPSQDRIDRANMNRFVRFVREQTGNDDIQRYGPLYDFSIRSPEKFWPLVWEFCGIRASGQYEPVLEHPEQMPGARFYPNVKLNFAQNLLRFRDDKPALIFRNEWGHQREYSYAELHTEVARMAHALKQVGVGVGDRVAGFLPNMPETVIAMLATTSLGAVWSSCSPDFGINGVVDRFGQIEPKVLFCADAYPYGGKTFGCLDKVRGVLDKIDSIQKLVVIPYSDASLELDGLRDAVSWPDFAGTDEHTLEFVPTEFNHPLYVMYSSGTTGVPKCIVHGVGGTLLQHLKELVLHTDLKREDRIFYYTTCGWMMWNWLVSSLAVGAAVVLYDGSPSHPDGNALWDLSDEVGISIFGTSAKWIAAIEKAGVKPRETHKLTALKTILSTGSPLAPESFDYVYRDVKERVLLASISGGTDIVSCFALGNPLLPVYRGELQCRGLGMAVEALDEDGQPVRGEPGELSCLKPFPSMPICFWNDPDGKKYRKAYFDKFPNVWSHGDYVEITEHNGVIIYGRSDATLNPGGVRIGTAEIYRQVEQVEEVLDCVAIGQKWEDDERVILFVRLREGITLDDALRDRIRKRIRANTTPRHVPARVIQVQDIPRTISGKVTELAIRATIHGEPVKNTEALANPRALEEYARLRAELED</sequence>
<dbReference type="EC" id="6.2.1.16" evidence="7"/>
<dbReference type="NCBIfam" id="NF002937">
    <property type="entry name" value="PRK03584.1"/>
    <property type="match status" value="1"/>
</dbReference>
<feature type="domain" description="AMP-binding enzyme C-terminal" evidence="6">
    <location>
        <begin position="542"/>
        <end position="612"/>
    </location>
</feature>
<evidence type="ECO:0000256" key="4">
    <source>
        <dbReference type="ARBA" id="ARBA00022840"/>
    </source>
</evidence>
<dbReference type="SUPFAM" id="SSF56801">
    <property type="entry name" value="Acetyl-CoA synthetase-like"/>
    <property type="match status" value="1"/>
</dbReference>
<evidence type="ECO:0000256" key="1">
    <source>
        <dbReference type="ARBA" id="ARBA00006432"/>
    </source>
</evidence>
<feature type="domain" description="AMP-dependent synthetase/ligase" evidence="5">
    <location>
        <begin position="96"/>
        <end position="466"/>
    </location>
</feature>
<dbReference type="RefSeq" id="WP_168608643.1">
    <property type="nucleotide sequence ID" value="NZ_JAAZQD010000002.1"/>
</dbReference>
<dbReference type="CDD" id="cd05943">
    <property type="entry name" value="AACS"/>
    <property type="match status" value="1"/>
</dbReference>
<dbReference type="Pfam" id="PF13193">
    <property type="entry name" value="AMP-binding_C"/>
    <property type="match status" value="1"/>
</dbReference>
<dbReference type="Proteomes" id="UP000541636">
    <property type="component" value="Unassembled WGS sequence"/>
</dbReference>
<dbReference type="EMBL" id="JAAZQD010000002">
    <property type="protein sequence ID" value="NKZ38270.1"/>
    <property type="molecule type" value="Genomic_DNA"/>
</dbReference>
<keyword evidence="4" id="KW-0067">ATP-binding</keyword>
<evidence type="ECO:0000313" key="7">
    <source>
        <dbReference type="EMBL" id="NKZ38270.1"/>
    </source>
</evidence>
<gene>
    <name evidence="7" type="ORF">HF690_04780</name>
</gene>
<organism evidence="7 8">
    <name type="scientific">Oleiagrimonas citrea</name>
    <dbReference type="NCBI Taxonomy" id="1665687"/>
    <lineage>
        <taxon>Bacteria</taxon>
        <taxon>Pseudomonadati</taxon>
        <taxon>Pseudomonadota</taxon>
        <taxon>Gammaproteobacteria</taxon>
        <taxon>Lysobacterales</taxon>
        <taxon>Rhodanobacteraceae</taxon>
        <taxon>Oleiagrimonas</taxon>
    </lineage>
</organism>
<keyword evidence="8" id="KW-1185">Reference proteome</keyword>
<reference evidence="7 8" key="1">
    <citation type="journal article" date="2017" name="Int. J. Syst. Evol. Microbiol.">
        <title>Oleiagrimonas citrea sp. nov., a marine bacterium isolated from tidal flat sediment and emended description of the genus Oleiagrimonas Fang et al. 2015 and Oleiagrimonas soli.</title>
        <authorList>
            <person name="Yang S.H."/>
            <person name="Seo H.S."/>
            <person name="Seong C.N."/>
            <person name="Kwon K.K."/>
        </authorList>
    </citation>
    <scope>NUCLEOTIDE SEQUENCE [LARGE SCALE GENOMIC DNA]</scope>
    <source>
        <strain evidence="7 8">MEBiC09124</strain>
    </source>
</reference>
<accession>A0A846ZL70</accession>
<dbReference type="Gene3D" id="3.40.50.12780">
    <property type="entry name" value="N-terminal domain of ligase-like"/>
    <property type="match status" value="1"/>
</dbReference>
<dbReference type="Pfam" id="PF00501">
    <property type="entry name" value="AMP-binding"/>
    <property type="match status" value="1"/>
</dbReference>
<keyword evidence="2 7" id="KW-0436">Ligase</keyword>
<keyword evidence="3" id="KW-0547">Nucleotide-binding</keyword>
<evidence type="ECO:0000259" key="6">
    <source>
        <dbReference type="Pfam" id="PF13193"/>
    </source>
</evidence>
<dbReference type="PANTHER" id="PTHR42921:SF1">
    <property type="entry name" value="ACETOACETYL-COA SYNTHETASE"/>
    <property type="match status" value="1"/>
</dbReference>
<evidence type="ECO:0000256" key="2">
    <source>
        <dbReference type="ARBA" id="ARBA00022598"/>
    </source>
</evidence>
<evidence type="ECO:0000313" key="8">
    <source>
        <dbReference type="Proteomes" id="UP000541636"/>
    </source>
</evidence>
<dbReference type="Gene3D" id="3.30.300.30">
    <property type="match status" value="1"/>
</dbReference>
<dbReference type="InterPro" id="IPR042099">
    <property type="entry name" value="ANL_N_sf"/>
</dbReference>
<name>A0A846ZL70_9GAMM</name>
<dbReference type="InterPro" id="IPR025110">
    <property type="entry name" value="AMP-bd_C"/>
</dbReference>
<dbReference type="PROSITE" id="PS00455">
    <property type="entry name" value="AMP_BINDING"/>
    <property type="match status" value="1"/>
</dbReference>